<reference evidence="2" key="1">
    <citation type="submission" date="2022-10" db="EMBL/GenBank/DDBJ databases">
        <title>Complete genome sequence resource for Xanthomonas hortorum isolated from Greek Oregano.</title>
        <authorList>
            <person name="Gonzalez-Tobon J."/>
            <person name="Helmann T.C."/>
            <person name="Daughtrey M."/>
            <person name="Stodghill P.V."/>
            <person name="Filiatrault M.J."/>
        </authorList>
    </citation>
    <scope>NUCLEOTIDE SEQUENCE</scope>
    <source>
        <strain evidence="2">Oregano 108</strain>
    </source>
</reference>
<dbReference type="AlphaFoldDB" id="A0AA47ETG0"/>
<protein>
    <submittedName>
        <fullName evidence="2">Swt1 family HEPN domain-containing protein</fullName>
    </submittedName>
</protein>
<organism evidence="2 3">
    <name type="scientific">Xanthomonas hortorum</name>
    <dbReference type="NCBI Taxonomy" id="56454"/>
    <lineage>
        <taxon>Bacteria</taxon>
        <taxon>Pseudomonadati</taxon>
        <taxon>Pseudomonadota</taxon>
        <taxon>Gammaproteobacteria</taxon>
        <taxon>Lysobacterales</taxon>
        <taxon>Lysobacteraceae</taxon>
        <taxon>Xanthomonas</taxon>
    </lineage>
</organism>
<dbReference type="InterPro" id="IPR041650">
    <property type="entry name" value="HEPN_Swt1"/>
</dbReference>
<dbReference type="RefSeq" id="WP_115572189.1">
    <property type="nucleotide sequence ID" value="NZ_CP107241.1"/>
</dbReference>
<dbReference type="EMBL" id="CP107241">
    <property type="protein sequence ID" value="WAH64595.1"/>
    <property type="molecule type" value="Genomic_DNA"/>
</dbReference>
<evidence type="ECO:0000259" key="1">
    <source>
        <dbReference type="Pfam" id="PF18731"/>
    </source>
</evidence>
<sequence length="195" mass="22987">MIESKDLRDWLFRGLMFEAEADRFRAAGIRVGADVEASERDLLAESLQPFGVELRGEALRMARLYALLYCFENAVRDLVTQRLRESHGEDWWSKKVPRKVQEFAAARQKDAVENSWLEGHTKDPLSFVQFGHLSDIIIANWDNFSDLITSQHWLKQRLDELERARNYIAHNRYLLPAEFQRIEMYINDWNRMVGL</sequence>
<name>A0AA47ETG0_9XANT</name>
<proteinExistence type="predicted"/>
<evidence type="ECO:0000313" key="3">
    <source>
        <dbReference type="Proteomes" id="UP001164737"/>
    </source>
</evidence>
<evidence type="ECO:0000313" key="2">
    <source>
        <dbReference type="EMBL" id="WAH64595.1"/>
    </source>
</evidence>
<dbReference type="Proteomes" id="UP001164737">
    <property type="component" value="Chromosome"/>
</dbReference>
<gene>
    <name evidence="2" type="ORF">OEG85_00920</name>
</gene>
<feature type="domain" description="Swt1-like HEPN" evidence="1">
    <location>
        <begin position="68"/>
        <end position="194"/>
    </location>
</feature>
<dbReference type="Pfam" id="PF18731">
    <property type="entry name" value="HEPN_Swt1"/>
    <property type="match status" value="1"/>
</dbReference>
<accession>A0AA47ETG0</accession>